<comment type="caution">
    <text evidence="3">The sequence shown here is derived from an EMBL/GenBank/DDBJ whole genome shotgun (WGS) entry which is preliminary data.</text>
</comment>
<dbReference type="Pfam" id="PF07727">
    <property type="entry name" value="RVT_2"/>
    <property type="match status" value="1"/>
</dbReference>
<dbReference type="SUPFAM" id="SSF53098">
    <property type="entry name" value="Ribonuclease H-like"/>
    <property type="match status" value="1"/>
</dbReference>
<gene>
    <name evidence="3" type="ORF">CTEN210_07158</name>
</gene>
<accession>A0AAD3CR66</accession>
<dbReference type="Gene3D" id="3.30.420.10">
    <property type="entry name" value="Ribonuclease H-like superfamily/Ribonuclease H"/>
    <property type="match status" value="1"/>
</dbReference>
<dbReference type="GO" id="GO:0015074">
    <property type="term" value="P:DNA integration"/>
    <property type="evidence" value="ECO:0007669"/>
    <property type="project" value="InterPro"/>
</dbReference>
<dbReference type="InterPro" id="IPR013103">
    <property type="entry name" value="RVT_2"/>
</dbReference>
<feature type="region of interest" description="Disordered" evidence="1">
    <location>
        <begin position="349"/>
        <end position="404"/>
    </location>
</feature>
<name>A0AAD3CR66_9STRA</name>
<proteinExistence type="predicted"/>
<sequence>MDDIPTFTAFVQNVLGVAVVRARTELVAYIPTFRRLMTISEEDIDRFIAQVHSSNSGRAAAQRIVYWPALAANLKALSFILKDRANCNALYDAAGLAALDQAQLALMQNYRDQALQDKDNDDAVTLPDIDVPKFTTDNYDDFMAKFLTVISRTKGVHGVSIDYIIRQADGNFNDIHPTRKLKMRACLARRGPKFQEDSKTLFGLYLQYIGTTGHGANLVKQFQPRHQGFNLHFAFVNHFANATYLQNKAAQAATNLTKLNYSGDKMRFKMEDYYNRMTQCFNDLANGGAQYALNDHQKIQAFCQGLKNATAVRYHVDAKQAWDAIQGPKDFDTYYNLFLSKLQQYQNGSHTDNRRINNVDTGGRGRGRGGRFGRGGGRGRGRGRGSYHNNNPYHNSPGLPNFTAEARNYPQEMFSKMSKMQKAAVQQAKIDNGWKDGCTPPDGFTVNGDGYAIPSPSIVAAIQSQMNIRQFQQVQTPGAGTPLPPPPPPPPAAPPIPGTITTNNAGQAFGLSASRGGNGDASSIISTVNGRAYNGHVLFRELLLRSTCTPTHAIRAFITTTISATRSSFDIESFVHPTLTANEHQRGTRLGIDSWADTNCAGKHAFVEEFVVDKFVTAGGFSASLGTIPDLPIANVLYAYDTDDSKTYIIECNNSIYLGDRMDDSLMNPIQAEESDVRVDTRPKRYYSDPHAQTISFPCGTVIPVEYDGALPFIPIRRPTADEIHICPRLVMSAKFPWDPSIPGGNFSQPRSVFSTSSSIIDSVQDDPVGSSLMSLHLLSAVQSTPVLHPHEDTFKSLQAMNSYKSKESISPEELARLLKIGLKTAQRTLNSLELLVNATSIRGYKGGVIYTNGLGFYKFLPCENETSETTGRTLRYFLHVVGLPYSLHSDNHGNFKDGLFKRLMRKFGVYQTFTEPHSPWQNRAEPTIGEVKKYARKIMMSTDTPIRLCCFCYEYTADLLSLLATARFDLQGRTPYEMIMHYTPDISEYVSFGWFQWCYYFDEDSKSKKICRWLGPAHEVGQSFCHWILLSNGNFIARSSVIPIPDHELESDELKCRTKIFMDCIHEKIGNTKVPIYNNIYPQRVYYDAFDDPVEDDESQLPYGEKLHEAKLEDVNDRYLEALDNYINSEVIMPDKDGTAVLTKVKGRKHDAAGNPVGEANENPILDTRVYELEFPDGRIEEYAVNMIAENLFEQADEDGWDSGIIEEFLDIRKDNSVAVPKEQGTYFNSAGVERNVVTTKGWEVQVKWRDKSTSWISLKDAKEGDPLGLAELAVALKVQDEPAFKKGKTKFGIQVPGSWEEAVKIDEANNNTLWQDAINKEMVNAKCAFKLLARGDRPPPGYNEILCHLVFDVKLDMTRKARYVAGGHLTNVPANMTYSSVVSRDTVRIGFLVAALNDLDILAGDIQNAFLSAPTEEKIFFYAGDEWGADKDRVVVVVRALYGLKSSALQFHNHLAATLGNKLRFKSCLADPDLWYKACIDSDGNEYYSYILVYVDDLLIINKNPKRFMEQIQGDFTVKKESIGPPDRYLGADIRKVEDDGAKPFWTMSSNSYLDKAIKNLKAKLKESGLEYNKKLSDPNYSPKQPFTTASYRPELDTSEECTDGQVTLFQNLIGILPWAVELGRIDIGYEVSVLSRYLVSPRTGHLLQAIHVFKFLDIHKDNKLAFRPNLPSLSFNYEEINEQTTYMKKAYPDAVEDLPPNAPVPRGKPLSMYVFVDSDHAGDKVTRRSQTGILLYLNSAPIIWYSKRQATVESSTFGFEFVALRVASELIISMRYKLRMMGVPIEGPTHVFCDNEAVYKNSSIAHSTLKKKHNSICFHRVGECVAAGIQVIHKVDTADNLSDILTKSLPAHIRKNLRSLIMYIRN</sequence>
<dbReference type="CDD" id="cd09272">
    <property type="entry name" value="RNase_HI_RT_Ty1"/>
    <property type="match status" value="1"/>
</dbReference>
<evidence type="ECO:0000256" key="1">
    <source>
        <dbReference type="SAM" id="MobiDB-lite"/>
    </source>
</evidence>
<dbReference type="PROSITE" id="PS50994">
    <property type="entry name" value="INTEGRASE"/>
    <property type="match status" value="1"/>
</dbReference>
<feature type="compositionally biased region" description="Pro residues" evidence="1">
    <location>
        <begin position="482"/>
        <end position="497"/>
    </location>
</feature>
<dbReference type="InterPro" id="IPR001584">
    <property type="entry name" value="Integrase_cat-core"/>
</dbReference>
<dbReference type="InterPro" id="IPR036397">
    <property type="entry name" value="RNaseH_sf"/>
</dbReference>
<dbReference type="PANTHER" id="PTHR11439:SF463">
    <property type="entry name" value="REVERSE TRANSCRIPTASE TY1_COPIA-TYPE DOMAIN-CONTAINING PROTEIN"/>
    <property type="match status" value="1"/>
</dbReference>
<dbReference type="PANTHER" id="PTHR11439">
    <property type="entry name" value="GAG-POL-RELATED RETROTRANSPOSON"/>
    <property type="match status" value="1"/>
</dbReference>
<organism evidence="3 4">
    <name type="scientific">Chaetoceros tenuissimus</name>
    <dbReference type="NCBI Taxonomy" id="426638"/>
    <lineage>
        <taxon>Eukaryota</taxon>
        <taxon>Sar</taxon>
        <taxon>Stramenopiles</taxon>
        <taxon>Ochrophyta</taxon>
        <taxon>Bacillariophyta</taxon>
        <taxon>Coscinodiscophyceae</taxon>
        <taxon>Chaetocerotophycidae</taxon>
        <taxon>Chaetocerotales</taxon>
        <taxon>Chaetocerotaceae</taxon>
        <taxon>Chaetoceros</taxon>
    </lineage>
</organism>
<evidence type="ECO:0000313" key="3">
    <source>
        <dbReference type="EMBL" id="GFH50682.1"/>
    </source>
</evidence>
<reference evidence="3 4" key="1">
    <citation type="journal article" date="2021" name="Sci. Rep.">
        <title>The genome of the diatom Chaetoceros tenuissimus carries an ancient integrated fragment of an extant virus.</title>
        <authorList>
            <person name="Hongo Y."/>
            <person name="Kimura K."/>
            <person name="Takaki Y."/>
            <person name="Yoshida Y."/>
            <person name="Baba S."/>
            <person name="Kobayashi G."/>
            <person name="Nagasaki K."/>
            <person name="Hano T."/>
            <person name="Tomaru Y."/>
        </authorList>
    </citation>
    <scope>NUCLEOTIDE SEQUENCE [LARGE SCALE GENOMIC DNA]</scope>
    <source>
        <strain evidence="3 4">NIES-3715</strain>
    </source>
</reference>
<feature type="domain" description="Integrase catalytic" evidence="2">
    <location>
        <begin position="808"/>
        <end position="984"/>
    </location>
</feature>
<protein>
    <recommendedName>
        <fullName evidence="2">Integrase catalytic domain-containing protein</fullName>
    </recommendedName>
</protein>
<evidence type="ECO:0000259" key="2">
    <source>
        <dbReference type="PROSITE" id="PS50994"/>
    </source>
</evidence>
<feature type="region of interest" description="Disordered" evidence="1">
    <location>
        <begin position="475"/>
        <end position="506"/>
    </location>
</feature>
<dbReference type="InterPro" id="IPR012337">
    <property type="entry name" value="RNaseH-like_sf"/>
</dbReference>
<dbReference type="GO" id="GO:0003676">
    <property type="term" value="F:nucleic acid binding"/>
    <property type="evidence" value="ECO:0007669"/>
    <property type="project" value="InterPro"/>
</dbReference>
<dbReference type="EMBL" id="BLLK01000040">
    <property type="protein sequence ID" value="GFH50682.1"/>
    <property type="molecule type" value="Genomic_DNA"/>
</dbReference>
<feature type="compositionally biased region" description="Basic residues" evidence="1">
    <location>
        <begin position="365"/>
        <end position="385"/>
    </location>
</feature>
<dbReference type="Proteomes" id="UP001054902">
    <property type="component" value="Unassembled WGS sequence"/>
</dbReference>
<keyword evidence="4" id="KW-1185">Reference proteome</keyword>
<evidence type="ECO:0000313" key="4">
    <source>
        <dbReference type="Proteomes" id="UP001054902"/>
    </source>
</evidence>